<dbReference type="GO" id="GO:0003723">
    <property type="term" value="F:RNA binding"/>
    <property type="evidence" value="ECO:0007669"/>
    <property type="project" value="UniProtKB-KW"/>
</dbReference>
<dbReference type="GO" id="GO:0005524">
    <property type="term" value="F:ATP binding"/>
    <property type="evidence" value="ECO:0007669"/>
    <property type="project" value="UniProtKB-KW"/>
</dbReference>
<dbReference type="PRINTS" id="PR01040">
    <property type="entry name" value="TRNASYNTHTYR"/>
</dbReference>
<comment type="catalytic activity">
    <reaction evidence="8 10">
        <text>tRNA(Tyr) + L-tyrosine + ATP = L-tyrosyl-tRNA(Tyr) + AMP + diphosphate + H(+)</text>
        <dbReference type="Rhea" id="RHEA:10220"/>
        <dbReference type="Rhea" id="RHEA-COMP:9706"/>
        <dbReference type="Rhea" id="RHEA-COMP:9707"/>
        <dbReference type="ChEBI" id="CHEBI:15378"/>
        <dbReference type="ChEBI" id="CHEBI:30616"/>
        <dbReference type="ChEBI" id="CHEBI:33019"/>
        <dbReference type="ChEBI" id="CHEBI:58315"/>
        <dbReference type="ChEBI" id="CHEBI:78442"/>
        <dbReference type="ChEBI" id="CHEBI:78536"/>
        <dbReference type="ChEBI" id="CHEBI:456215"/>
        <dbReference type="EC" id="6.1.1.1"/>
    </reaction>
</comment>
<evidence type="ECO:0000256" key="9">
    <source>
        <dbReference type="PROSITE-ProRule" id="PRU00182"/>
    </source>
</evidence>
<evidence type="ECO:0000256" key="3">
    <source>
        <dbReference type="ARBA" id="ARBA00022741"/>
    </source>
</evidence>
<evidence type="ECO:0000256" key="4">
    <source>
        <dbReference type="ARBA" id="ARBA00022840"/>
    </source>
</evidence>
<dbReference type="NCBIfam" id="TIGR00234">
    <property type="entry name" value="tyrS"/>
    <property type="match status" value="1"/>
</dbReference>
<dbReference type="InterPro" id="IPR036986">
    <property type="entry name" value="S4_RNA-bd_sf"/>
</dbReference>
<dbReference type="Gene3D" id="3.10.290.10">
    <property type="entry name" value="RNA-binding S4 domain"/>
    <property type="match status" value="1"/>
</dbReference>
<dbReference type="Gene3D" id="1.10.240.10">
    <property type="entry name" value="Tyrosyl-Transfer RNA Synthetase"/>
    <property type="match status" value="1"/>
</dbReference>
<dbReference type="AlphaFoldDB" id="A0A6F9DXQ2"/>
<dbReference type="FunFam" id="1.10.240.10:FF:000001">
    <property type="entry name" value="Tyrosine--tRNA ligase"/>
    <property type="match status" value="1"/>
</dbReference>
<organism evidence="11">
    <name type="scientific">Phallusia mammillata</name>
    <dbReference type="NCBI Taxonomy" id="59560"/>
    <lineage>
        <taxon>Eukaryota</taxon>
        <taxon>Metazoa</taxon>
        <taxon>Chordata</taxon>
        <taxon>Tunicata</taxon>
        <taxon>Ascidiacea</taxon>
        <taxon>Phlebobranchia</taxon>
        <taxon>Ascidiidae</taxon>
        <taxon>Phallusia</taxon>
    </lineage>
</organism>
<dbReference type="CDD" id="cd00805">
    <property type="entry name" value="TyrRS_core"/>
    <property type="match status" value="1"/>
</dbReference>
<dbReference type="FunFam" id="3.40.50.620:FF:000107">
    <property type="entry name" value="Tyrosine--tRNA ligase"/>
    <property type="match status" value="1"/>
</dbReference>
<keyword evidence="3 10" id="KW-0547">Nucleotide-binding</keyword>
<keyword evidence="5 10" id="KW-0648">Protein biosynthesis</keyword>
<dbReference type="InterPro" id="IPR014729">
    <property type="entry name" value="Rossmann-like_a/b/a_fold"/>
</dbReference>
<dbReference type="EMBL" id="LR791956">
    <property type="protein sequence ID" value="CAB3267818.1"/>
    <property type="molecule type" value="mRNA"/>
</dbReference>
<keyword evidence="6 10" id="KW-0030">Aminoacyl-tRNA synthetase</keyword>
<evidence type="ECO:0000256" key="1">
    <source>
        <dbReference type="ARBA" id="ARBA00013160"/>
    </source>
</evidence>
<dbReference type="InterPro" id="IPR024088">
    <property type="entry name" value="Tyr-tRNA-ligase_bac-type"/>
</dbReference>
<sequence>MSTLLSRGVGSTRPCYKKLIFKRIDRNKQFSTTCKQLSEQKGRSPKDIAPKNILELNKRGIFQDIYPAAAIGLPELLTSKKQCFYCGFDPTSDSLHIGNFLSIMALLYCQRAGHEAIAVIGTSTAQAGDPSEHSKDRVTLSPNEINENAAKIASQIQLIVNNHANDIYDNRGKKNLPKFKILRNESWYNKLSSVDFVSKVCRKFRMGPMMDKKYIKDRLDGSNGLILAEFMYQVMQAYDWLHLHQEYKCSFQIGGVDQLGNINAGQQLIKKVNGKEVYGLLTPIVTTPAGEKLGKTAGNAVWLSPKKTSPFEFYQYFYRQPDSQVKKLLQYFTFLDLNTIEEIAENHAKQPGKRQAQRILATQVCKIVHGKSGLDSAERCSRALYGGQIEDLASLSDEEIGLTFDAAHISHLTLEPHTTVYDLCKTLKAIPTGGPGEHLIQQGGVRINGNVVDSPQQLLLSDVHVLKNDLTIVTVGKVKHHIVRWRLPRIEHSEDDPENTNSTDALR</sequence>
<name>A0A6F9DXQ2_9ASCI</name>
<evidence type="ECO:0000256" key="2">
    <source>
        <dbReference type="ARBA" id="ARBA00022598"/>
    </source>
</evidence>
<dbReference type="PROSITE" id="PS00178">
    <property type="entry name" value="AA_TRNA_LIGASE_I"/>
    <property type="match status" value="1"/>
</dbReference>
<dbReference type="SUPFAM" id="SSF52374">
    <property type="entry name" value="Nucleotidylyl transferase"/>
    <property type="match status" value="1"/>
</dbReference>
<keyword evidence="2 10" id="KW-0436">Ligase</keyword>
<accession>A0A6F9DXQ2</accession>
<dbReference type="PANTHER" id="PTHR11766">
    <property type="entry name" value="TYROSYL-TRNA SYNTHETASE"/>
    <property type="match status" value="1"/>
</dbReference>
<evidence type="ECO:0000313" key="11">
    <source>
        <dbReference type="EMBL" id="CAB3267818.1"/>
    </source>
</evidence>
<dbReference type="SUPFAM" id="SSF55174">
    <property type="entry name" value="Alpha-L RNA-binding motif"/>
    <property type="match status" value="1"/>
</dbReference>
<dbReference type="InterPro" id="IPR002305">
    <property type="entry name" value="aa-tRNA-synth_Ic"/>
</dbReference>
<evidence type="ECO:0000256" key="7">
    <source>
        <dbReference type="ARBA" id="ARBA00033323"/>
    </source>
</evidence>
<evidence type="ECO:0000256" key="10">
    <source>
        <dbReference type="RuleBase" id="RU361234"/>
    </source>
</evidence>
<evidence type="ECO:0000256" key="6">
    <source>
        <dbReference type="ARBA" id="ARBA00023146"/>
    </source>
</evidence>
<dbReference type="GO" id="GO:0006437">
    <property type="term" value="P:tyrosyl-tRNA aminoacylation"/>
    <property type="evidence" value="ECO:0007669"/>
    <property type="project" value="InterPro"/>
</dbReference>
<dbReference type="GO" id="GO:0004831">
    <property type="term" value="F:tyrosine-tRNA ligase activity"/>
    <property type="evidence" value="ECO:0007669"/>
    <property type="project" value="UniProtKB-EC"/>
</dbReference>
<dbReference type="Pfam" id="PF00579">
    <property type="entry name" value="tRNA-synt_1b"/>
    <property type="match status" value="1"/>
</dbReference>
<protein>
    <recommendedName>
        <fullName evidence="1 10">Tyrosine--tRNA ligase</fullName>
        <ecNumber evidence="1 10">6.1.1.1</ecNumber>
    </recommendedName>
    <alternativeName>
        <fullName evidence="7 10">Tyrosyl-tRNA synthetase</fullName>
    </alternativeName>
</protein>
<dbReference type="GO" id="GO:0005829">
    <property type="term" value="C:cytosol"/>
    <property type="evidence" value="ECO:0007669"/>
    <property type="project" value="TreeGrafter"/>
</dbReference>
<dbReference type="PANTHER" id="PTHR11766:SF0">
    <property type="entry name" value="TYROSINE--TRNA LIGASE, MITOCHONDRIAL"/>
    <property type="match status" value="1"/>
</dbReference>
<dbReference type="PROSITE" id="PS50889">
    <property type="entry name" value="S4"/>
    <property type="match status" value="1"/>
</dbReference>
<reference evidence="11" key="1">
    <citation type="submission" date="2020-04" db="EMBL/GenBank/DDBJ databases">
        <authorList>
            <person name="Neveu A P."/>
        </authorList>
    </citation>
    <scope>NUCLEOTIDE SEQUENCE</scope>
    <source>
        <tissue evidence="11">Whole embryo</tissue>
    </source>
</reference>
<dbReference type="InterPro" id="IPR001412">
    <property type="entry name" value="aa-tRNA-synth_I_CS"/>
</dbReference>
<keyword evidence="4 10" id="KW-0067">ATP-binding</keyword>
<comment type="similarity">
    <text evidence="10">Belongs to the class-I aminoacyl-tRNA synthetase family.</text>
</comment>
<evidence type="ECO:0000256" key="5">
    <source>
        <dbReference type="ARBA" id="ARBA00022917"/>
    </source>
</evidence>
<proteinExistence type="evidence at transcript level"/>
<keyword evidence="9" id="KW-0694">RNA-binding</keyword>
<dbReference type="GO" id="GO:0005739">
    <property type="term" value="C:mitochondrion"/>
    <property type="evidence" value="ECO:0007669"/>
    <property type="project" value="TreeGrafter"/>
</dbReference>
<dbReference type="EC" id="6.1.1.1" evidence="1 10"/>
<dbReference type="Gene3D" id="3.40.50.620">
    <property type="entry name" value="HUPs"/>
    <property type="match status" value="1"/>
</dbReference>
<dbReference type="InterPro" id="IPR002307">
    <property type="entry name" value="Tyr-tRNA-ligase"/>
</dbReference>
<evidence type="ECO:0000256" key="8">
    <source>
        <dbReference type="ARBA" id="ARBA00048248"/>
    </source>
</evidence>
<gene>
    <name evidence="11" type="primary">Yars2</name>
</gene>